<dbReference type="Pfam" id="PF00583">
    <property type="entry name" value="Acetyltransf_1"/>
    <property type="match status" value="1"/>
</dbReference>
<dbReference type="HOGENOM" id="CLU_074359_1_0_7"/>
<reference evidence="4 5" key="1">
    <citation type="journal article" date="2014" name="Nature">
        <title>An environmental bacterial taxon with a large and distinct metabolic repertoire.</title>
        <authorList>
            <person name="Wilson M.C."/>
            <person name="Mori T."/>
            <person name="Ruckert C."/>
            <person name="Uria A.R."/>
            <person name="Helf M.J."/>
            <person name="Takada K."/>
            <person name="Gernert C."/>
            <person name="Steffens U.A."/>
            <person name="Heycke N."/>
            <person name="Schmitt S."/>
            <person name="Rinke C."/>
            <person name="Helfrich E.J."/>
            <person name="Brachmann A.O."/>
            <person name="Gurgui C."/>
            <person name="Wakimoto T."/>
            <person name="Kracht M."/>
            <person name="Crusemann M."/>
            <person name="Hentschel U."/>
            <person name="Abe I."/>
            <person name="Matsunaga S."/>
            <person name="Kalinowski J."/>
            <person name="Takeyama H."/>
            <person name="Piel J."/>
        </authorList>
    </citation>
    <scope>NUCLEOTIDE SEQUENCE [LARGE SCALE GENOMIC DNA]</scope>
    <source>
        <strain evidence="5">TSY2</strain>
    </source>
</reference>
<protein>
    <recommendedName>
        <fullName evidence="3">N-acetyltransferase domain-containing protein</fullName>
    </recommendedName>
</protein>
<dbReference type="EMBL" id="AZHX01001203">
    <property type="protein sequence ID" value="ETX04507.1"/>
    <property type="molecule type" value="Genomic_DNA"/>
</dbReference>
<dbReference type="GO" id="GO:0016747">
    <property type="term" value="F:acyltransferase activity, transferring groups other than amino-acyl groups"/>
    <property type="evidence" value="ECO:0007669"/>
    <property type="project" value="InterPro"/>
</dbReference>
<keyword evidence="2" id="KW-0012">Acyltransferase</keyword>
<evidence type="ECO:0000313" key="5">
    <source>
        <dbReference type="Proteomes" id="UP000019140"/>
    </source>
</evidence>
<feature type="domain" description="N-acetyltransferase" evidence="3">
    <location>
        <begin position="4"/>
        <end position="171"/>
    </location>
</feature>
<feature type="domain" description="N-acetyltransferase" evidence="3">
    <location>
        <begin position="174"/>
        <end position="307"/>
    </location>
</feature>
<evidence type="ECO:0000256" key="2">
    <source>
        <dbReference type="ARBA" id="ARBA00023315"/>
    </source>
</evidence>
<dbReference type="Proteomes" id="UP000019140">
    <property type="component" value="Unassembled WGS sequence"/>
</dbReference>
<dbReference type="SUPFAM" id="SSF55729">
    <property type="entry name" value="Acyl-CoA N-acyltransferases (Nat)"/>
    <property type="match status" value="2"/>
</dbReference>
<dbReference type="CDD" id="cd04301">
    <property type="entry name" value="NAT_SF"/>
    <property type="match status" value="2"/>
</dbReference>
<evidence type="ECO:0000256" key="1">
    <source>
        <dbReference type="ARBA" id="ARBA00022679"/>
    </source>
</evidence>
<dbReference type="InterPro" id="IPR000182">
    <property type="entry name" value="GNAT_dom"/>
</dbReference>
<dbReference type="AlphaFoldDB" id="W4M4E3"/>
<name>W4M4E3_9BACT</name>
<evidence type="ECO:0000259" key="3">
    <source>
        <dbReference type="PROSITE" id="PS51186"/>
    </source>
</evidence>
<dbReference type="InterPro" id="IPR016181">
    <property type="entry name" value="Acyl_CoA_acyltransferase"/>
</dbReference>
<dbReference type="Gene3D" id="3.40.630.30">
    <property type="match status" value="1"/>
</dbReference>
<keyword evidence="5" id="KW-1185">Reference proteome</keyword>
<gene>
    <name evidence="4" type="ORF">ETSY2_28375</name>
</gene>
<proteinExistence type="predicted"/>
<dbReference type="Pfam" id="PF13508">
    <property type="entry name" value="Acetyltransf_7"/>
    <property type="match status" value="1"/>
</dbReference>
<comment type="caution">
    <text evidence="4">The sequence shown here is derived from an EMBL/GenBank/DDBJ whole genome shotgun (WGS) entry which is preliminary data.</text>
</comment>
<dbReference type="InterPro" id="IPR050832">
    <property type="entry name" value="Bact_Acetyltransf"/>
</dbReference>
<dbReference type="PANTHER" id="PTHR43877">
    <property type="entry name" value="AMINOALKYLPHOSPHONATE N-ACETYLTRANSFERASE-RELATED-RELATED"/>
    <property type="match status" value="1"/>
</dbReference>
<evidence type="ECO:0000313" key="4">
    <source>
        <dbReference type="EMBL" id="ETX04507.1"/>
    </source>
</evidence>
<sequence>MHSISYRHLQPADQAAMLALWNRHAVFDPMTPALLHEKVWNDADVRPGLTWAAEQQGQLIGFSIGVVRHRETGPVGYIKLLAVDTAHRGQGVGSRLLQATECALQRAGTHEVRIGESAPNYLTPGLDQRYTAGKCFFEARGYECIGTAANLTVDLTQNDFTTAEPEARLATHGITVRRAQVSDSQPILAVVKAHWPIWHAEVTNALRNVPISLHLALQQGNILGFSAYDTNNFGTGWFGPMGTIPAAEGQGLGRVLLWRCLRDQKHQGHATAMIPWVGPIDFYTRYAGAQIDRIFDRYVKRLDKYRQV</sequence>
<dbReference type="PROSITE" id="PS51186">
    <property type="entry name" value="GNAT"/>
    <property type="match status" value="2"/>
</dbReference>
<accession>W4M4E3</accession>
<keyword evidence="1" id="KW-0808">Transferase</keyword>
<organism evidence="4 5">
    <name type="scientific">Candidatus Entotheonella gemina</name>
    <dbReference type="NCBI Taxonomy" id="1429439"/>
    <lineage>
        <taxon>Bacteria</taxon>
        <taxon>Pseudomonadati</taxon>
        <taxon>Nitrospinota/Tectimicrobiota group</taxon>
        <taxon>Candidatus Tectimicrobiota</taxon>
        <taxon>Candidatus Entotheonellia</taxon>
        <taxon>Candidatus Entotheonellales</taxon>
        <taxon>Candidatus Entotheonellaceae</taxon>
        <taxon>Candidatus Entotheonella</taxon>
    </lineage>
</organism>
<dbReference type="PANTHER" id="PTHR43877:SF1">
    <property type="entry name" value="ACETYLTRANSFERASE"/>
    <property type="match status" value="1"/>
</dbReference>